<dbReference type="OrthoDB" id="4121058at2759"/>
<feature type="compositionally biased region" description="Low complexity" evidence="1">
    <location>
        <begin position="1"/>
        <end position="13"/>
    </location>
</feature>
<accession>A0A165E1W0</accession>
<name>A0A165E1W0_9BASI</name>
<gene>
    <name evidence="2" type="ORF">CALCODRAFT_485945</name>
</gene>
<protein>
    <submittedName>
        <fullName evidence="2">Uncharacterized protein</fullName>
    </submittedName>
</protein>
<sequence>MAPATRTRTGTTTRNKENVAPTPIRSMVPDAPAEKMVKRKALRAPTGEAQPVTKKTKANAKDPHKLLGDDLPAQYRIWAPWINQNWEDESSRPKPMNLKLAPSAGTGQHLWGAFHFQVVEGVMRGGPPPTKVGDTWEFRWRGNETGEGEIICEEGPDDLRGTITFLGAGKIKGTITGNVLSEEVDFTGRKLKLPITSKTVKAWKGIWRTSNDMAMDMRQDWKGEVAMHGFTRHMELQYGRALDMCGEPPADSDTSADGS</sequence>
<dbReference type="AlphaFoldDB" id="A0A165E1W0"/>
<evidence type="ECO:0000313" key="2">
    <source>
        <dbReference type="EMBL" id="KZT53936.1"/>
    </source>
</evidence>
<evidence type="ECO:0000256" key="1">
    <source>
        <dbReference type="SAM" id="MobiDB-lite"/>
    </source>
</evidence>
<dbReference type="InParanoid" id="A0A165E1W0"/>
<organism evidence="2 3">
    <name type="scientific">Calocera cornea HHB12733</name>
    <dbReference type="NCBI Taxonomy" id="1353952"/>
    <lineage>
        <taxon>Eukaryota</taxon>
        <taxon>Fungi</taxon>
        <taxon>Dikarya</taxon>
        <taxon>Basidiomycota</taxon>
        <taxon>Agaricomycotina</taxon>
        <taxon>Dacrymycetes</taxon>
        <taxon>Dacrymycetales</taxon>
        <taxon>Dacrymycetaceae</taxon>
        <taxon>Calocera</taxon>
    </lineage>
</organism>
<evidence type="ECO:0000313" key="3">
    <source>
        <dbReference type="Proteomes" id="UP000076842"/>
    </source>
</evidence>
<reference evidence="2 3" key="1">
    <citation type="journal article" date="2016" name="Mol. Biol. Evol.">
        <title>Comparative Genomics of Early-Diverging Mushroom-Forming Fungi Provides Insights into the Origins of Lignocellulose Decay Capabilities.</title>
        <authorList>
            <person name="Nagy L.G."/>
            <person name="Riley R."/>
            <person name="Tritt A."/>
            <person name="Adam C."/>
            <person name="Daum C."/>
            <person name="Floudas D."/>
            <person name="Sun H."/>
            <person name="Yadav J.S."/>
            <person name="Pangilinan J."/>
            <person name="Larsson K.H."/>
            <person name="Matsuura K."/>
            <person name="Barry K."/>
            <person name="Labutti K."/>
            <person name="Kuo R."/>
            <person name="Ohm R.A."/>
            <person name="Bhattacharya S.S."/>
            <person name="Shirouzu T."/>
            <person name="Yoshinaga Y."/>
            <person name="Martin F.M."/>
            <person name="Grigoriev I.V."/>
            <person name="Hibbett D.S."/>
        </authorList>
    </citation>
    <scope>NUCLEOTIDE SEQUENCE [LARGE SCALE GENOMIC DNA]</scope>
    <source>
        <strain evidence="2 3">HHB12733</strain>
    </source>
</reference>
<proteinExistence type="predicted"/>
<dbReference type="Proteomes" id="UP000076842">
    <property type="component" value="Unassembled WGS sequence"/>
</dbReference>
<keyword evidence="3" id="KW-1185">Reference proteome</keyword>
<feature type="region of interest" description="Disordered" evidence="1">
    <location>
        <begin position="1"/>
        <end position="66"/>
    </location>
</feature>
<dbReference type="EMBL" id="KV424025">
    <property type="protein sequence ID" value="KZT53936.1"/>
    <property type="molecule type" value="Genomic_DNA"/>
</dbReference>